<dbReference type="Gene3D" id="3.20.20.70">
    <property type="entry name" value="Aldolase class I"/>
    <property type="match status" value="1"/>
</dbReference>
<accession>A0A9W5YEG7</accession>
<dbReference type="PANTHER" id="PTHR11228">
    <property type="entry name" value="RADICAL SAM DOMAIN PROTEIN"/>
    <property type="match status" value="1"/>
</dbReference>
<sequence length="186" mass="21568">MLIKKYNIPLEIKTIIMSYNYNSFKEIKEFCDENGFGYQVDADVFSKTNGVFSPQDLRMSSEQLHEVLLEIDKIRDFNLHEHTENELICPNIEYSLFIDSNGDAYPCNKYFIKVGNIYNNSIDDIWNNNPLISKLQNLKWKDTTCAKCRINKYCSKCPRVALLEDGNLLGKSSLACDFANVRCDLY</sequence>
<dbReference type="InterPro" id="IPR023885">
    <property type="entry name" value="4Fe4S-binding_SPASM_dom"/>
</dbReference>
<name>A0A9W5YEG7_9FIRM</name>
<dbReference type="Pfam" id="PF13186">
    <property type="entry name" value="SPASM"/>
    <property type="match status" value="1"/>
</dbReference>
<protein>
    <recommendedName>
        <fullName evidence="1">4Fe4S-binding SPASM domain-containing protein</fullName>
    </recommendedName>
</protein>
<dbReference type="NCBIfam" id="TIGR04085">
    <property type="entry name" value="rSAM_more_4Fe4S"/>
    <property type="match status" value="1"/>
</dbReference>
<dbReference type="InterPro" id="IPR013785">
    <property type="entry name" value="Aldolase_TIM"/>
</dbReference>
<feature type="domain" description="4Fe4S-binding SPASM" evidence="1">
    <location>
        <begin position="89"/>
        <end position="148"/>
    </location>
</feature>
<evidence type="ECO:0000259" key="1">
    <source>
        <dbReference type="Pfam" id="PF13186"/>
    </source>
</evidence>
<dbReference type="AlphaFoldDB" id="A0A9W5YEG7"/>
<proteinExistence type="predicted"/>
<dbReference type="EMBL" id="BRLB01000025">
    <property type="protein sequence ID" value="GKX32022.1"/>
    <property type="molecule type" value="Genomic_DNA"/>
</dbReference>
<dbReference type="SUPFAM" id="SSF102114">
    <property type="entry name" value="Radical SAM enzymes"/>
    <property type="match status" value="1"/>
</dbReference>
<gene>
    <name evidence="2" type="ORF">SH1V18_45020</name>
</gene>
<dbReference type="Proteomes" id="UP001144256">
    <property type="component" value="Unassembled WGS sequence"/>
</dbReference>
<dbReference type="InterPro" id="IPR058240">
    <property type="entry name" value="rSAM_sf"/>
</dbReference>
<evidence type="ECO:0000313" key="2">
    <source>
        <dbReference type="EMBL" id="GKX32022.1"/>
    </source>
</evidence>
<evidence type="ECO:0000313" key="3">
    <source>
        <dbReference type="Proteomes" id="UP001144256"/>
    </source>
</evidence>
<organism evidence="2 3">
    <name type="scientific">Vallitalea longa</name>
    <dbReference type="NCBI Taxonomy" id="2936439"/>
    <lineage>
        <taxon>Bacteria</taxon>
        <taxon>Bacillati</taxon>
        <taxon>Bacillota</taxon>
        <taxon>Clostridia</taxon>
        <taxon>Lachnospirales</taxon>
        <taxon>Vallitaleaceae</taxon>
        <taxon>Vallitalea</taxon>
    </lineage>
</organism>
<keyword evidence="3" id="KW-1185">Reference proteome</keyword>
<dbReference type="PANTHER" id="PTHR11228:SF7">
    <property type="entry name" value="PQQA PEPTIDE CYCLASE"/>
    <property type="match status" value="1"/>
</dbReference>
<reference evidence="2" key="1">
    <citation type="submission" date="2022-06" db="EMBL/GenBank/DDBJ databases">
        <title>Vallitalea longa sp. nov., an anaerobic bacterium isolated from marine sediment.</title>
        <authorList>
            <person name="Hirano S."/>
            <person name="Terahara T."/>
            <person name="Mori K."/>
            <person name="Hamada M."/>
            <person name="Matsumoto R."/>
            <person name="Kobayashi T."/>
        </authorList>
    </citation>
    <scope>NUCLEOTIDE SEQUENCE</scope>
    <source>
        <strain evidence="2">SH18-1</strain>
    </source>
</reference>
<dbReference type="InterPro" id="IPR050377">
    <property type="entry name" value="Radical_SAM_PqqE_MftC-like"/>
</dbReference>
<comment type="caution">
    <text evidence="2">The sequence shown here is derived from an EMBL/GenBank/DDBJ whole genome shotgun (WGS) entry which is preliminary data.</text>
</comment>